<feature type="domain" description="PilZ" evidence="1">
    <location>
        <begin position="86"/>
        <end position="184"/>
    </location>
</feature>
<proteinExistence type="predicted"/>
<dbReference type="EMBL" id="CAEZSR010000047">
    <property type="protein sequence ID" value="CAB4557925.1"/>
    <property type="molecule type" value="Genomic_DNA"/>
</dbReference>
<protein>
    <submittedName>
        <fullName evidence="2">Unannotated protein</fullName>
    </submittedName>
</protein>
<dbReference type="GO" id="GO:0035438">
    <property type="term" value="F:cyclic-di-GMP binding"/>
    <property type="evidence" value="ECO:0007669"/>
    <property type="project" value="InterPro"/>
</dbReference>
<dbReference type="SUPFAM" id="SSF141371">
    <property type="entry name" value="PilZ domain-like"/>
    <property type="match status" value="1"/>
</dbReference>
<gene>
    <name evidence="2" type="ORF">UFOPK1493_01545</name>
</gene>
<reference evidence="2" key="1">
    <citation type="submission" date="2020-05" db="EMBL/GenBank/DDBJ databases">
        <authorList>
            <person name="Chiriac C."/>
            <person name="Salcher M."/>
            <person name="Ghai R."/>
            <person name="Kavagutti S V."/>
        </authorList>
    </citation>
    <scope>NUCLEOTIDE SEQUENCE</scope>
</reference>
<dbReference type="Pfam" id="PF07238">
    <property type="entry name" value="PilZ"/>
    <property type="match status" value="1"/>
</dbReference>
<sequence>MTAALAAGTELTLIGATRTGARRYRAVVSDVLQDRIVLDAGDPVDLPASGSCASFLHDGKLFACEIVAGGGSQLTISRPDDVDADDRRVTRRIATSLPASLRRSNLGGPVQAAYVVDLSLGGAKLLTEELEDGLGVDHEVEVRMGAIATTAWVRHVERHANPKLRYVGIEFGPMGEAARRHLLETVGSLRAGMHRWR</sequence>
<accession>A0A6J6D3N1</accession>
<dbReference type="Gene3D" id="2.40.10.220">
    <property type="entry name" value="predicted glycosyltransferase like domains"/>
    <property type="match status" value="1"/>
</dbReference>
<dbReference type="AlphaFoldDB" id="A0A6J6D3N1"/>
<evidence type="ECO:0000259" key="1">
    <source>
        <dbReference type="Pfam" id="PF07238"/>
    </source>
</evidence>
<evidence type="ECO:0000313" key="2">
    <source>
        <dbReference type="EMBL" id="CAB4557925.1"/>
    </source>
</evidence>
<name>A0A6J6D3N1_9ZZZZ</name>
<dbReference type="InterPro" id="IPR009875">
    <property type="entry name" value="PilZ_domain"/>
</dbReference>
<organism evidence="2">
    <name type="scientific">freshwater metagenome</name>
    <dbReference type="NCBI Taxonomy" id="449393"/>
    <lineage>
        <taxon>unclassified sequences</taxon>
        <taxon>metagenomes</taxon>
        <taxon>ecological metagenomes</taxon>
    </lineage>
</organism>